<dbReference type="Proteomes" id="UP001409291">
    <property type="component" value="Unassembled WGS sequence"/>
</dbReference>
<proteinExistence type="predicted"/>
<comment type="caution">
    <text evidence="2">The sequence shown here is derived from an EMBL/GenBank/DDBJ whole genome shotgun (WGS) entry which is preliminary data.</text>
</comment>
<evidence type="ECO:0000256" key="1">
    <source>
        <dbReference type="SAM" id="SignalP"/>
    </source>
</evidence>
<dbReference type="RefSeq" id="WP_132771524.1">
    <property type="nucleotide sequence ID" value="NZ_JAOQNK010000001.1"/>
</dbReference>
<accession>A0ABV0BU35</accession>
<keyword evidence="1" id="KW-0732">Signal</keyword>
<organism evidence="2 3">
    <name type="scientific">Sphingobacterium kitahiroshimense</name>
    <dbReference type="NCBI Taxonomy" id="470446"/>
    <lineage>
        <taxon>Bacteria</taxon>
        <taxon>Pseudomonadati</taxon>
        <taxon>Bacteroidota</taxon>
        <taxon>Sphingobacteriia</taxon>
        <taxon>Sphingobacteriales</taxon>
        <taxon>Sphingobacteriaceae</taxon>
        <taxon>Sphingobacterium</taxon>
    </lineage>
</organism>
<gene>
    <name evidence="2" type="ORF">ABE541_09365</name>
</gene>
<keyword evidence="3" id="KW-1185">Reference proteome</keyword>
<name>A0ABV0BU35_9SPHI</name>
<dbReference type="PROSITE" id="PS51257">
    <property type="entry name" value="PROKAR_LIPOPROTEIN"/>
    <property type="match status" value="1"/>
</dbReference>
<feature type="signal peptide" evidence="1">
    <location>
        <begin position="1"/>
        <end position="19"/>
    </location>
</feature>
<reference evidence="2 3" key="1">
    <citation type="submission" date="2024-04" db="EMBL/GenBank/DDBJ databases">
        <title>WGS of bacteria from Torrens River.</title>
        <authorList>
            <person name="Wyrsch E.R."/>
            <person name="Drigo B."/>
        </authorList>
    </citation>
    <scope>NUCLEOTIDE SEQUENCE [LARGE SCALE GENOMIC DNA]</scope>
    <source>
        <strain evidence="2 3">TWI391</strain>
    </source>
</reference>
<evidence type="ECO:0000313" key="3">
    <source>
        <dbReference type="Proteomes" id="UP001409291"/>
    </source>
</evidence>
<evidence type="ECO:0000313" key="2">
    <source>
        <dbReference type="EMBL" id="MEN5377468.1"/>
    </source>
</evidence>
<feature type="chain" id="PRO_5047378500" evidence="1">
    <location>
        <begin position="20"/>
        <end position="183"/>
    </location>
</feature>
<dbReference type="EMBL" id="JBDJNQ010000003">
    <property type="protein sequence ID" value="MEN5377468.1"/>
    <property type="molecule type" value="Genomic_DNA"/>
</dbReference>
<sequence length="183" mass="19777">MNRVLLSITTLMLSLFLFSACSMQPKGTASSSSSTAMSTGPSASDWKGAVKGTWVLNTIDRENLPASYTIKSVFEEAPAECFIGSTWTLPGNGKGNISFSADGKLCAPGASRDIIWSIFNPGKNNGQPQFQFKKIYAGDKAKNVITGYRLDLSYSDASKLVMRMPVTITNGEAYLVFTFSRVN</sequence>
<protein>
    <submittedName>
        <fullName evidence="2">Lipocalin family protein</fullName>
    </submittedName>
</protein>